<keyword evidence="2" id="KW-1185">Reference proteome</keyword>
<dbReference type="Proteomes" id="UP000094769">
    <property type="component" value="Unassembled WGS sequence"/>
</dbReference>
<evidence type="ECO:0000313" key="1">
    <source>
        <dbReference type="EMBL" id="ODJ87457.1"/>
    </source>
</evidence>
<gene>
    <name evidence="1" type="ORF">CODIS_24320</name>
</gene>
<evidence type="ECO:0000313" key="2">
    <source>
        <dbReference type="Proteomes" id="UP000094769"/>
    </source>
</evidence>
<reference evidence="1 2" key="1">
    <citation type="submission" date="2016-06" db="EMBL/GenBank/DDBJ databases">
        <title>Genome sequence of endosymbiont of Candidatus Endolucinida thiodiazotropha.</title>
        <authorList>
            <person name="Poehlein A."/>
            <person name="Koenig S."/>
            <person name="Heiden S.E."/>
            <person name="Thuermer A."/>
            <person name="Voget S."/>
            <person name="Daniel R."/>
            <person name="Markert S."/>
            <person name="Gros O."/>
            <person name="Schweder T."/>
        </authorList>
    </citation>
    <scope>NUCLEOTIDE SEQUENCE [LARGE SCALE GENOMIC DNA]</scope>
    <source>
        <strain evidence="1 2">COS</strain>
    </source>
</reference>
<dbReference type="AlphaFoldDB" id="A0A7Z0VKR0"/>
<comment type="caution">
    <text evidence="1">The sequence shown here is derived from an EMBL/GenBank/DDBJ whole genome shotgun (WGS) entry which is preliminary data.</text>
</comment>
<accession>A0A7Z0VKR0</accession>
<name>A0A7Z0VKR0_9GAMM</name>
<organism evidence="1 2">
    <name type="scientific">Candidatus Thiodiazotropha endolucinida</name>
    <dbReference type="NCBI Taxonomy" id="1655433"/>
    <lineage>
        <taxon>Bacteria</taxon>
        <taxon>Pseudomonadati</taxon>
        <taxon>Pseudomonadota</taxon>
        <taxon>Gammaproteobacteria</taxon>
        <taxon>Chromatiales</taxon>
        <taxon>Sedimenticolaceae</taxon>
        <taxon>Candidatus Thiodiazotropha</taxon>
    </lineage>
</organism>
<proteinExistence type="predicted"/>
<sequence>MSRMPRIKTLIGDCCLFIESGFMAKERCLMAFYGTVLEPMQVKELASR</sequence>
<dbReference type="EMBL" id="MARB01000012">
    <property type="protein sequence ID" value="ODJ87457.1"/>
    <property type="molecule type" value="Genomic_DNA"/>
</dbReference>
<protein>
    <submittedName>
        <fullName evidence="1">Uncharacterized protein</fullName>
    </submittedName>
</protein>